<dbReference type="InterPro" id="IPR006600">
    <property type="entry name" value="HTH_CenpB_DNA-bd_dom"/>
</dbReference>
<dbReference type="InterPro" id="IPR009057">
    <property type="entry name" value="Homeodomain-like_sf"/>
</dbReference>
<dbReference type="PANTHER" id="PTHR19303">
    <property type="entry name" value="TRANSPOSON"/>
    <property type="match status" value="1"/>
</dbReference>
<proteinExistence type="predicted"/>
<dbReference type="EMBL" id="JASPKY010000607">
    <property type="protein sequence ID" value="KAK9688090.1"/>
    <property type="molecule type" value="Genomic_DNA"/>
</dbReference>
<name>A0AAW1IEU3_POPJA</name>
<evidence type="ECO:0000313" key="4">
    <source>
        <dbReference type="EMBL" id="KAK9688090.1"/>
    </source>
</evidence>
<comment type="subcellular location">
    <subcellularLocation>
        <location evidence="1">Nucleus</location>
    </subcellularLocation>
</comment>
<reference evidence="4 5" key="1">
    <citation type="journal article" date="2024" name="BMC Genomics">
        <title>De novo assembly and annotation of Popillia japonica's genome with initial clues to its potential as an invasive pest.</title>
        <authorList>
            <person name="Cucini C."/>
            <person name="Boschi S."/>
            <person name="Funari R."/>
            <person name="Cardaioli E."/>
            <person name="Iannotti N."/>
            <person name="Marturano G."/>
            <person name="Paoli F."/>
            <person name="Bruttini M."/>
            <person name="Carapelli A."/>
            <person name="Frati F."/>
            <person name="Nardi F."/>
        </authorList>
    </citation>
    <scope>NUCLEOTIDE SEQUENCE [LARGE SCALE GENOMIC DNA]</scope>
    <source>
        <strain evidence="4">DMR45628</strain>
    </source>
</reference>
<dbReference type="GO" id="GO:0003677">
    <property type="term" value="F:DNA binding"/>
    <property type="evidence" value="ECO:0007669"/>
    <property type="project" value="UniProtKB-KW"/>
</dbReference>
<dbReference type="GO" id="GO:0005634">
    <property type="term" value="C:nucleus"/>
    <property type="evidence" value="ECO:0007669"/>
    <property type="project" value="UniProtKB-SubCell"/>
</dbReference>
<feature type="domain" description="HTH CENPB-type" evidence="3">
    <location>
        <begin position="12"/>
        <end position="84"/>
    </location>
</feature>
<dbReference type="PANTHER" id="PTHR19303:SF16">
    <property type="entry name" value="JERKY PROTEIN HOMOLOG-LIKE"/>
    <property type="match status" value="1"/>
</dbReference>
<organism evidence="4 5">
    <name type="scientific">Popillia japonica</name>
    <name type="common">Japanese beetle</name>
    <dbReference type="NCBI Taxonomy" id="7064"/>
    <lineage>
        <taxon>Eukaryota</taxon>
        <taxon>Metazoa</taxon>
        <taxon>Ecdysozoa</taxon>
        <taxon>Arthropoda</taxon>
        <taxon>Hexapoda</taxon>
        <taxon>Insecta</taxon>
        <taxon>Pterygota</taxon>
        <taxon>Neoptera</taxon>
        <taxon>Endopterygota</taxon>
        <taxon>Coleoptera</taxon>
        <taxon>Polyphaga</taxon>
        <taxon>Scarabaeiformia</taxon>
        <taxon>Scarabaeidae</taxon>
        <taxon>Rutelinae</taxon>
        <taxon>Popillia</taxon>
    </lineage>
</organism>
<evidence type="ECO:0000256" key="2">
    <source>
        <dbReference type="ARBA" id="ARBA00023125"/>
    </source>
</evidence>
<protein>
    <submittedName>
        <fullName evidence="4">Tc5 transposase DNA-binding domain</fullName>
    </submittedName>
</protein>
<comment type="caution">
    <text evidence="4">The sequence shown here is derived from an EMBL/GenBank/DDBJ whole genome shotgun (WGS) entry which is preliminary data.</text>
</comment>
<dbReference type="InterPro" id="IPR050863">
    <property type="entry name" value="CenT-Element_Derived"/>
</dbReference>
<accession>A0AAW1IEU3</accession>
<sequence>MDYVAEDHNLDKRKTLRLSAYPAMEKALYTWFVQERARGTPLSGELISEKAKFFYQQLNLSGDFKASSGWLQKFKERYGIRQLTITGDQLISKAMTIKSVLCTYHPTVHH</sequence>
<dbReference type="SMART" id="SM00674">
    <property type="entry name" value="CENPB"/>
    <property type="match status" value="1"/>
</dbReference>
<evidence type="ECO:0000256" key="1">
    <source>
        <dbReference type="ARBA" id="ARBA00004123"/>
    </source>
</evidence>
<dbReference type="PROSITE" id="PS51253">
    <property type="entry name" value="HTH_CENPB"/>
    <property type="match status" value="1"/>
</dbReference>
<dbReference type="AlphaFoldDB" id="A0AAW1IEU3"/>
<gene>
    <name evidence="4" type="ORF">QE152_g35795</name>
</gene>
<dbReference type="Pfam" id="PF03221">
    <property type="entry name" value="HTH_Tnp_Tc5"/>
    <property type="match status" value="1"/>
</dbReference>
<dbReference type="SUPFAM" id="SSF46689">
    <property type="entry name" value="Homeodomain-like"/>
    <property type="match status" value="1"/>
</dbReference>
<evidence type="ECO:0000313" key="5">
    <source>
        <dbReference type="Proteomes" id="UP001458880"/>
    </source>
</evidence>
<keyword evidence="2 4" id="KW-0238">DNA-binding</keyword>
<keyword evidence="5" id="KW-1185">Reference proteome</keyword>
<dbReference type="Proteomes" id="UP001458880">
    <property type="component" value="Unassembled WGS sequence"/>
</dbReference>
<dbReference type="Gene3D" id="1.10.10.60">
    <property type="entry name" value="Homeodomain-like"/>
    <property type="match status" value="1"/>
</dbReference>
<evidence type="ECO:0000259" key="3">
    <source>
        <dbReference type="PROSITE" id="PS51253"/>
    </source>
</evidence>